<evidence type="ECO:0000256" key="1">
    <source>
        <dbReference type="SAM" id="MobiDB-lite"/>
    </source>
</evidence>
<accession>A0ABS3VD19</accession>
<sequence length="81" mass="8121">MTGHRLDQETAERLLSGPGDGPVAGPAPLVALLIAIRAAANPAELRGEPAAMSAYRAARAGMSRSVPSGPTSADPSDQQSG</sequence>
<feature type="region of interest" description="Disordered" evidence="1">
    <location>
        <begin position="1"/>
        <end position="22"/>
    </location>
</feature>
<name>A0ABS3VD19_9ACTN</name>
<protein>
    <submittedName>
        <fullName evidence="2">Uncharacterized protein</fullName>
    </submittedName>
</protein>
<feature type="compositionally biased region" description="Polar residues" evidence="1">
    <location>
        <begin position="66"/>
        <end position="81"/>
    </location>
</feature>
<dbReference type="Proteomes" id="UP000671399">
    <property type="component" value="Unassembled WGS sequence"/>
</dbReference>
<feature type="region of interest" description="Disordered" evidence="1">
    <location>
        <begin position="57"/>
        <end position="81"/>
    </location>
</feature>
<organism evidence="2 3">
    <name type="scientific">Micromonospora antibiotica</name>
    <dbReference type="NCBI Taxonomy" id="2807623"/>
    <lineage>
        <taxon>Bacteria</taxon>
        <taxon>Bacillati</taxon>
        <taxon>Actinomycetota</taxon>
        <taxon>Actinomycetes</taxon>
        <taxon>Micromonosporales</taxon>
        <taxon>Micromonosporaceae</taxon>
        <taxon>Micromonospora</taxon>
    </lineage>
</organism>
<evidence type="ECO:0000313" key="3">
    <source>
        <dbReference type="Proteomes" id="UP000671399"/>
    </source>
</evidence>
<keyword evidence="3" id="KW-1185">Reference proteome</keyword>
<proteinExistence type="predicted"/>
<comment type="caution">
    <text evidence="2">The sequence shown here is derived from an EMBL/GenBank/DDBJ whole genome shotgun (WGS) entry which is preliminary data.</text>
</comment>
<dbReference type="RefSeq" id="WP_208569064.1">
    <property type="nucleotide sequence ID" value="NZ_JAGFWR010000014.1"/>
</dbReference>
<dbReference type="EMBL" id="JAGFWR010000014">
    <property type="protein sequence ID" value="MBO4163511.1"/>
    <property type="molecule type" value="Genomic_DNA"/>
</dbReference>
<evidence type="ECO:0000313" key="2">
    <source>
        <dbReference type="EMBL" id="MBO4163511.1"/>
    </source>
</evidence>
<gene>
    <name evidence="2" type="ORF">JQN83_22225</name>
</gene>
<feature type="compositionally biased region" description="Basic and acidic residues" evidence="1">
    <location>
        <begin position="1"/>
        <end position="12"/>
    </location>
</feature>
<reference evidence="2 3" key="1">
    <citation type="submission" date="2021-03" db="EMBL/GenBank/DDBJ databases">
        <authorList>
            <person name="Lee D.-H."/>
        </authorList>
    </citation>
    <scope>NUCLEOTIDE SEQUENCE [LARGE SCALE GENOMIC DNA]</scope>
    <source>
        <strain evidence="2 3">MMS20-R2-23</strain>
    </source>
</reference>